<evidence type="ECO:0000256" key="1">
    <source>
        <dbReference type="SAM" id="MobiDB-lite"/>
    </source>
</evidence>
<organism evidence="3 4">
    <name type="scientific">Amblyomma americanum</name>
    <name type="common">Lone star tick</name>
    <dbReference type="NCBI Taxonomy" id="6943"/>
    <lineage>
        <taxon>Eukaryota</taxon>
        <taxon>Metazoa</taxon>
        <taxon>Ecdysozoa</taxon>
        <taxon>Arthropoda</taxon>
        <taxon>Chelicerata</taxon>
        <taxon>Arachnida</taxon>
        <taxon>Acari</taxon>
        <taxon>Parasitiformes</taxon>
        <taxon>Ixodida</taxon>
        <taxon>Ixodoidea</taxon>
        <taxon>Ixodidae</taxon>
        <taxon>Amblyomminae</taxon>
        <taxon>Amblyomma</taxon>
    </lineage>
</organism>
<evidence type="ECO:0000313" key="4">
    <source>
        <dbReference type="Proteomes" id="UP001321473"/>
    </source>
</evidence>
<proteinExistence type="predicted"/>
<feature type="region of interest" description="Disordered" evidence="1">
    <location>
        <begin position="143"/>
        <end position="167"/>
    </location>
</feature>
<evidence type="ECO:0000313" key="3">
    <source>
        <dbReference type="EMBL" id="KAK8780476.1"/>
    </source>
</evidence>
<dbReference type="InterPro" id="IPR047762">
    <property type="entry name" value="EHMT_CRR"/>
</dbReference>
<dbReference type="GO" id="GO:0042054">
    <property type="term" value="F:histone methyltransferase activity"/>
    <property type="evidence" value="ECO:0007669"/>
    <property type="project" value="InterPro"/>
</dbReference>
<feature type="domain" description="EHMT1/2 cysteine-rich region" evidence="2">
    <location>
        <begin position="213"/>
        <end position="300"/>
    </location>
</feature>
<dbReference type="Pfam" id="PF21533">
    <property type="entry name" value="EHMT1-2_CRR"/>
    <property type="match status" value="1"/>
</dbReference>
<reference evidence="3 4" key="1">
    <citation type="journal article" date="2023" name="Arcadia Sci">
        <title>De novo assembly of a long-read Amblyomma americanum tick genome.</title>
        <authorList>
            <person name="Chou S."/>
            <person name="Poskanzer K.E."/>
            <person name="Rollins M."/>
            <person name="Thuy-Boun P.S."/>
        </authorList>
    </citation>
    <scope>NUCLEOTIDE SEQUENCE [LARGE SCALE GENOMIC DNA]</scope>
    <source>
        <strain evidence="3">F_SG_1</strain>
        <tissue evidence="3">Salivary glands</tissue>
    </source>
</reference>
<feature type="region of interest" description="Disordered" evidence="1">
    <location>
        <begin position="330"/>
        <end position="372"/>
    </location>
</feature>
<dbReference type="Proteomes" id="UP001321473">
    <property type="component" value="Unassembled WGS sequence"/>
</dbReference>
<dbReference type="EMBL" id="JARKHS020008829">
    <property type="protein sequence ID" value="KAK8780476.1"/>
    <property type="molecule type" value="Genomic_DNA"/>
</dbReference>
<accession>A0AAQ4F049</accession>
<dbReference type="PANTHER" id="PTHR46307">
    <property type="entry name" value="G9A, ISOFORM B"/>
    <property type="match status" value="1"/>
</dbReference>
<dbReference type="AlphaFoldDB" id="A0AAQ4F049"/>
<gene>
    <name evidence="3" type="ORF">V5799_018186</name>
</gene>
<dbReference type="GO" id="GO:0002039">
    <property type="term" value="F:p53 binding"/>
    <property type="evidence" value="ECO:0007669"/>
    <property type="project" value="InterPro"/>
</dbReference>
<name>A0AAQ4F049_AMBAM</name>
<dbReference type="GO" id="GO:0008270">
    <property type="term" value="F:zinc ion binding"/>
    <property type="evidence" value="ECO:0007669"/>
    <property type="project" value="InterPro"/>
</dbReference>
<keyword evidence="4" id="KW-1185">Reference proteome</keyword>
<dbReference type="InterPro" id="IPR043550">
    <property type="entry name" value="EHMT1/EHMT2"/>
</dbReference>
<sequence>MSAPGEAQQVALVRVNTARKSFPAACEIHKKHRKRFFRGSTYGLYLSASRRKRRHRKAGSDESGTSMDGEAAVPEAGKENSCPTPSAEAPAEESASEGNLPNGAQPAEGTAGWGHDSSIASSVKSRQRIKRRLMDDHVDVDDVTICSPSSPPDGVPNKKATTRKANGSTSPFCQADLNCGRVDVVWDNSTQQCQRPCCCSNPPHPSTENPTTCQGMDSLQGRVVGCTRLPASERVQRASVRVPFGSFCGIHRHRLRLHHVCPHCGLFCTQGHFKRCSKGHLWHAECQKNGLPKEKCPHCGCDKAQSVHLEALGCPLFQMAPQCTALGPRARMSTSRSKPPGPAVKSPNFDTVSVKKDTSDTTPSAFPGRKDLDDLVRQLRQSATSTSNRPVLQGAAGTSTLLAACRQGDVDRVVHCL</sequence>
<comment type="caution">
    <text evidence="3">The sequence shown here is derived from an EMBL/GenBank/DDBJ whole genome shotgun (WGS) entry which is preliminary data.</text>
</comment>
<feature type="non-terminal residue" evidence="3">
    <location>
        <position position="417"/>
    </location>
</feature>
<evidence type="ECO:0000259" key="2">
    <source>
        <dbReference type="Pfam" id="PF21533"/>
    </source>
</evidence>
<dbReference type="CDD" id="cd20905">
    <property type="entry name" value="EHMT_ZBD"/>
    <property type="match status" value="1"/>
</dbReference>
<dbReference type="GO" id="GO:0016279">
    <property type="term" value="F:protein-lysine N-methyltransferase activity"/>
    <property type="evidence" value="ECO:0007669"/>
    <property type="project" value="InterPro"/>
</dbReference>
<feature type="region of interest" description="Disordered" evidence="1">
    <location>
        <begin position="48"/>
        <end position="127"/>
    </location>
</feature>
<protein>
    <recommendedName>
        <fullName evidence="2">EHMT1/2 cysteine-rich region domain-containing protein</fullName>
    </recommendedName>
</protein>
<dbReference type="PANTHER" id="PTHR46307:SF4">
    <property type="entry name" value="G9A, ISOFORM B"/>
    <property type="match status" value="1"/>
</dbReference>